<dbReference type="RefSeq" id="WP_078713716.1">
    <property type="nucleotide sequence ID" value="NZ_FUYG01000003.1"/>
</dbReference>
<evidence type="ECO:0000256" key="12">
    <source>
        <dbReference type="RuleBase" id="RU361186"/>
    </source>
</evidence>
<dbReference type="InterPro" id="IPR001524">
    <property type="entry name" value="Glyco_hydro_6_CS"/>
</dbReference>
<sequence>MTSKGSRIGVAIAIVALTLPIVALGVVFTGLVSAPIASLESASGTDSAGEAAIDNPLQGDSFYVDPDSLAARAAAASAAADAGGSGLPATPSPSTEVLDKLAAAPTAIWLVPERNPTATVAATVTQILNSAEAEGSTPIFVVYGVPNRDCGNQSAGGLTAAEYPLWTAEIAGAVADRSAIVILEPDALALATQCGNVDERVAEIKGAVDAFASTKAIVYLDGGHSTWLPAAQMADLLTRAGIAETRGFATNVSNYNATVKERAYGEKLSALTGDSHYVIDTGRNGNGSNGEWCNPSGRALGVTSSVVTDAGHLDAQLWIKPPGESDGACNGGPAAGTWWPESASELAANAGW</sequence>
<evidence type="ECO:0000256" key="10">
    <source>
        <dbReference type="PROSITE-ProRule" id="PRU10056"/>
    </source>
</evidence>
<feature type="active site" description="Proton acceptor" evidence="8">
    <location>
        <position position="326"/>
    </location>
</feature>
<evidence type="ECO:0000256" key="2">
    <source>
        <dbReference type="ARBA" id="ARBA00022801"/>
    </source>
</evidence>
<keyword evidence="5 12" id="KW-0119">Carbohydrate metabolism</keyword>
<evidence type="ECO:0000256" key="4">
    <source>
        <dbReference type="ARBA" id="ARBA00023157"/>
    </source>
</evidence>
<dbReference type="PROSITE" id="PS00655">
    <property type="entry name" value="GLYCOSYL_HYDROL_F6_1"/>
    <property type="match status" value="1"/>
</dbReference>
<dbReference type="InterPro" id="IPR016288">
    <property type="entry name" value="Beta_cellobiohydrolase"/>
</dbReference>
<comment type="similarity">
    <text evidence="12">Belongs to the glycosyl hydrolase family 6.</text>
</comment>
<dbReference type="Gene3D" id="3.20.20.40">
    <property type="entry name" value="1, 4-beta cellobiohydrolase"/>
    <property type="match status" value="1"/>
</dbReference>
<dbReference type="AlphaFoldDB" id="A0A1T4XI31"/>
<dbReference type="PROSITE" id="PS00656">
    <property type="entry name" value="GLYCOSYL_HYDROL_F6_2"/>
    <property type="match status" value="1"/>
</dbReference>
<dbReference type="EC" id="3.2.1.-" evidence="12"/>
<proteinExistence type="inferred from homology"/>
<evidence type="ECO:0000256" key="5">
    <source>
        <dbReference type="ARBA" id="ARBA00023277"/>
    </source>
</evidence>
<evidence type="ECO:0000256" key="11">
    <source>
        <dbReference type="PROSITE-ProRule" id="PRU10057"/>
    </source>
</evidence>
<organism evidence="13 14">
    <name type="scientific">Agreia bicolorata</name>
    <dbReference type="NCBI Taxonomy" id="110935"/>
    <lineage>
        <taxon>Bacteria</taxon>
        <taxon>Bacillati</taxon>
        <taxon>Actinomycetota</taxon>
        <taxon>Actinomycetes</taxon>
        <taxon>Micrococcales</taxon>
        <taxon>Microbacteriaceae</taxon>
        <taxon>Agreia</taxon>
    </lineage>
</organism>
<evidence type="ECO:0000256" key="1">
    <source>
        <dbReference type="ARBA" id="ARBA00022729"/>
    </source>
</evidence>
<dbReference type="InterPro" id="IPR036434">
    <property type="entry name" value="Beta_cellobiohydrolase_sf"/>
</dbReference>
<dbReference type="Pfam" id="PF01341">
    <property type="entry name" value="Glyco_hydro_6"/>
    <property type="match status" value="1"/>
</dbReference>
<keyword evidence="6 12" id="KW-0326">Glycosidase</keyword>
<keyword evidence="3 12" id="KW-0136">Cellulose degradation</keyword>
<feature type="binding site" evidence="9">
    <location>
        <position position="109"/>
    </location>
    <ligand>
        <name>substrate</name>
    </ligand>
</feature>
<dbReference type="PANTHER" id="PTHR34876:SF4">
    <property type="entry name" value="1,4-BETA-D-GLUCAN CELLOBIOHYDROLASE C-RELATED"/>
    <property type="match status" value="1"/>
</dbReference>
<protein>
    <recommendedName>
        <fullName evidence="12">Glucanase</fullName>
        <ecNumber evidence="12">3.2.1.-</ecNumber>
    </recommendedName>
</protein>
<evidence type="ECO:0000313" key="14">
    <source>
        <dbReference type="Proteomes" id="UP000189735"/>
    </source>
</evidence>
<feature type="binding site" evidence="9">
    <location>
        <position position="227"/>
    </location>
    <ligand>
        <name>substrate</name>
    </ligand>
</feature>
<accession>A0A1T4XI31</accession>
<dbReference type="SUPFAM" id="SSF51989">
    <property type="entry name" value="Glycosyl hydrolases family 6, cellulases"/>
    <property type="match status" value="1"/>
</dbReference>
<name>A0A1T4XI31_9MICO</name>
<gene>
    <name evidence="13" type="ORF">SAMN06295879_1156</name>
</gene>
<reference evidence="14" key="1">
    <citation type="submission" date="2017-02" db="EMBL/GenBank/DDBJ databases">
        <authorList>
            <person name="Varghese N."/>
            <person name="Submissions S."/>
        </authorList>
    </citation>
    <scope>NUCLEOTIDE SEQUENCE [LARGE SCALE GENOMIC DNA]</scope>
    <source>
        <strain evidence="14">VKM Ac-2052</strain>
    </source>
</reference>
<dbReference type="EMBL" id="FUYG01000003">
    <property type="protein sequence ID" value="SKA89184.1"/>
    <property type="molecule type" value="Genomic_DNA"/>
</dbReference>
<feature type="binding site" evidence="9">
    <location>
        <position position="320"/>
    </location>
    <ligand>
        <name>substrate</name>
    </ligand>
</feature>
<keyword evidence="4" id="KW-1015">Disulfide bond</keyword>
<evidence type="ECO:0000256" key="6">
    <source>
        <dbReference type="ARBA" id="ARBA00023295"/>
    </source>
</evidence>
<evidence type="ECO:0000256" key="7">
    <source>
        <dbReference type="ARBA" id="ARBA00023326"/>
    </source>
</evidence>
<feature type="binding site" evidence="9">
    <location>
        <position position="224"/>
    </location>
    <ligand>
        <name>substrate</name>
    </ligand>
</feature>
<dbReference type="PANTHER" id="PTHR34876">
    <property type="match status" value="1"/>
</dbReference>
<dbReference type="PRINTS" id="PR00733">
    <property type="entry name" value="GLHYDRLASE6"/>
</dbReference>
<keyword evidence="1" id="KW-0732">Signal</keyword>
<feature type="active site" description="Proton donor" evidence="8 11">
    <location>
        <position position="186"/>
    </location>
</feature>
<dbReference type="Proteomes" id="UP000189735">
    <property type="component" value="Unassembled WGS sequence"/>
</dbReference>
<feature type="binding site" evidence="9">
    <location>
        <position position="324"/>
    </location>
    <ligand>
        <name>substrate</name>
    </ligand>
</feature>
<keyword evidence="7 12" id="KW-0624">Polysaccharide degradation</keyword>
<feature type="binding site" evidence="9">
    <location>
        <position position="254"/>
    </location>
    <ligand>
        <name>substrate</name>
    </ligand>
</feature>
<evidence type="ECO:0000256" key="3">
    <source>
        <dbReference type="ARBA" id="ARBA00023001"/>
    </source>
</evidence>
<evidence type="ECO:0000256" key="8">
    <source>
        <dbReference type="PIRSR" id="PIRSR001100-1"/>
    </source>
</evidence>
<feature type="active site" evidence="10">
    <location>
        <position position="149"/>
    </location>
</feature>
<dbReference type="GO" id="GO:0030245">
    <property type="term" value="P:cellulose catabolic process"/>
    <property type="evidence" value="ECO:0007669"/>
    <property type="project" value="UniProtKB-KW"/>
</dbReference>
<evidence type="ECO:0000313" key="13">
    <source>
        <dbReference type="EMBL" id="SKA89184.1"/>
    </source>
</evidence>
<dbReference type="PIRSF" id="PIRSF001100">
    <property type="entry name" value="Beta_cellobiohydrolase"/>
    <property type="match status" value="1"/>
</dbReference>
<dbReference type="GO" id="GO:0004553">
    <property type="term" value="F:hydrolase activity, hydrolyzing O-glycosyl compounds"/>
    <property type="evidence" value="ECO:0007669"/>
    <property type="project" value="InterPro"/>
</dbReference>
<feature type="binding site" evidence="9">
    <location>
        <position position="292"/>
    </location>
    <ligand>
        <name>substrate</name>
    </ligand>
</feature>
<keyword evidence="2 12" id="KW-0378">Hydrolase</keyword>
<evidence type="ECO:0000256" key="9">
    <source>
        <dbReference type="PIRSR" id="PIRSR001100-2"/>
    </source>
</evidence>